<dbReference type="CDD" id="cd08279">
    <property type="entry name" value="Zn_ADH_class_III"/>
    <property type="match status" value="1"/>
</dbReference>
<keyword evidence="2 6" id="KW-0479">Metal-binding</keyword>
<dbReference type="PANTHER" id="PTHR43880:SF12">
    <property type="entry name" value="ALCOHOL DEHYDROGENASE CLASS-3"/>
    <property type="match status" value="1"/>
</dbReference>
<evidence type="ECO:0000313" key="9">
    <source>
        <dbReference type="Proteomes" id="UP001500449"/>
    </source>
</evidence>
<protein>
    <submittedName>
        <fullName evidence="8">NDMA-dependent alcohol dehydrogenase</fullName>
    </submittedName>
</protein>
<evidence type="ECO:0000259" key="7">
    <source>
        <dbReference type="SMART" id="SM00829"/>
    </source>
</evidence>
<dbReference type="InterPro" id="IPR002328">
    <property type="entry name" value="ADH_Zn_CS"/>
</dbReference>
<evidence type="ECO:0000256" key="2">
    <source>
        <dbReference type="ARBA" id="ARBA00022723"/>
    </source>
</evidence>
<dbReference type="InterPro" id="IPR023921">
    <property type="entry name" value="ADH_Zn_actinomycetes"/>
</dbReference>
<keyword evidence="5" id="KW-0520">NAD</keyword>
<gene>
    <name evidence="8" type="ORF">GCM10009836_02000</name>
</gene>
<name>A0ABN2MI46_9PSEU</name>
<keyword evidence="9" id="KW-1185">Reference proteome</keyword>
<dbReference type="InterPro" id="IPR036291">
    <property type="entry name" value="NAD(P)-bd_dom_sf"/>
</dbReference>
<dbReference type="SUPFAM" id="SSF51735">
    <property type="entry name" value="NAD(P)-binding Rossmann-fold domains"/>
    <property type="match status" value="1"/>
</dbReference>
<comment type="caution">
    <text evidence="8">The sequence shown here is derived from an EMBL/GenBank/DDBJ whole genome shotgun (WGS) entry which is preliminary data.</text>
</comment>
<dbReference type="InterPro" id="IPR013149">
    <property type="entry name" value="ADH-like_C"/>
</dbReference>
<keyword evidence="4" id="KW-0560">Oxidoreductase</keyword>
<evidence type="ECO:0000256" key="1">
    <source>
        <dbReference type="ARBA" id="ARBA00008072"/>
    </source>
</evidence>
<comment type="cofactor">
    <cofactor evidence="6">
        <name>Zn(2+)</name>
        <dbReference type="ChEBI" id="CHEBI:29105"/>
    </cofactor>
</comment>
<feature type="domain" description="Enoyl reductase (ER)" evidence="7">
    <location>
        <begin position="13"/>
        <end position="369"/>
    </location>
</feature>
<dbReference type="Pfam" id="PF08240">
    <property type="entry name" value="ADH_N"/>
    <property type="match status" value="1"/>
</dbReference>
<dbReference type="Gene3D" id="3.40.50.720">
    <property type="entry name" value="NAD(P)-binding Rossmann-like Domain"/>
    <property type="match status" value="1"/>
</dbReference>
<dbReference type="NCBIfam" id="TIGR03989">
    <property type="entry name" value="Rxyl_3153"/>
    <property type="match status" value="1"/>
</dbReference>
<dbReference type="PANTHER" id="PTHR43880">
    <property type="entry name" value="ALCOHOL DEHYDROGENASE"/>
    <property type="match status" value="1"/>
</dbReference>
<evidence type="ECO:0000256" key="5">
    <source>
        <dbReference type="ARBA" id="ARBA00023027"/>
    </source>
</evidence>
<dbReference type="SUPFAM" id="SSF50129">
    <property type="entry name" value="GroES-like"/>
    <property type="match status" value="2"/>
</dbReference>
<dbReference type="Gene3D" id="3.90.180.10">
    <property type="entry name" value="Medium-chain alcohol dehydrogenases, catalytic domain"/>
    <property type="match status" value="1"/>
</dbReference>
<dbReference type="InterPro" id="IPR011032">
    <property type="entry name" value="GroES-like_sf"/>
</dbReference>
<evidence type="ECO:0000256" key="4">
    <source>
        <dbReference type="ARBA" id="ARBA00023002"/>
    </source>
</evidence>
<evidence type="ECO:0000256" key="3">
    <source>
        <dbReference type="ARBA" id="ARBA00022833"/>
    </source>
</evidence>
<organism evidence="8 9">
    <name type="scientific">Pseudonocardia ailaonensis</name>
    <dbReference type="NCBI Taxonomy" id="367279"/>
    <lineage>
        <taxon>Bacteria</taxon>
        <taxon>Bacillati</taxon>
        <taxon>Actinomycetota</taxon>
        <taxon>Actinomycetes</taxon>
        <taxon>Pseudonocardiales</taxon>
        <taxon>Pseudonocardiaceae</taxon>
        <taxon>Pseudonocardia</taxon>
    </lineage>
</organism>
<evidence type="ECO:0000256" key="6">
    <source>
        <dbReference type="RuleBase" id="RU361277"/>
    </source>
</evidence>
<evidence type="ECO:0000313" key="8">
    <source>
        <dbReference type="EMBL" id="GAA1827881.1"/>
    </source>
</evidence>
<dbReference type="InterPro" id="IPR020843">
    <property type="entry name" value="ER"/>
</dbReference>
<proteinExistence type="inferred from homology"/>
<dbReference type="Proteomes" id="UP001500449">
    <property type="component" value="Unassembled WGS sequence"/>
</dbReference>
<comment type="similarity">
    <text evidence="1 6">Belongs to the zinc-containing alcohol dehydrogenase family.</text>
</comment>
<reference evidence="8 9" key="1">
    <citation type="journal article" date="2019" name="Int. J. Syst. Evol. Microbiol.">
        <title>The Global Catalogue of Microorganisms (GCM) 10K type strain sequencing project: providing services to taxonomists for standard genome sequencing and annotation.</title>
        <authorList>
            <consortium name="The Broad Institute Genomics Platform"/>
            <consortium name="The Broad Institute Genome Sequencing Center for Infectious Disease"/>
            <person name="Wu L."/>
            <person name="Ma J."/>
        </authorList>
    </citation>
    <scope>NUCLEOTIDE SEQUENCE [LARGE SCALE GENOMIC DNA]</scope>
    <source>
        <strain evidence="8 9">JCM 16009</strain>
    </source>
</reference>
<dbReference type="InterPro" id="IPR013154">
    <property type="entry name" value="ADH-like_N"/>
</dbReference>
<dbReference type="SMART" id="SM00829">
    <property type="entry name" value="PKS_ER"/>
    <property type="match status" value="1"/>
</dbReference>
<dbReference type="Pfam" id="PF00107">
    <property type="entry name" value="ADH_zinc_N"/>
    <property type="match status" value="1"/>
</dbReference>
<accession>A0ABN2MI46</accession>
<dbReference type="EMBL" id="BAAAQK010000001">
    <property type="protein sequence ID" value="GAA1827881.1"/>
    <property type="molecule type" value="Genomic_DNA"/>
</dbReference>
<dbReference type="PROSITE" id="PS00059">
    <property type="entry name" value="ADH_ZINC"/>
    <property type="match status" value="1"/>
</dbReference>
<sequence>MKTRSAIVREVPGKWEVVELDLDEPGTGEVLVRTVAAGLCHSDDHITTGDLPVKTMPMCGGHEGSGVVEAVGPEVNGIAVGDHVVFTYIPICGRCRWCSSGLQALCDLGSGTLHGSRPGDPTSFRMHLDGAPVGQNSGVSTFSEYTTVDARSLVVVDKDLPLEVAALVGCGVLTGWGAAVNSAEVRPGDVVVVMGIGGIGINAVQGAVHAGAAEVIAVDPVEFKRNTALALGATSAFADISEAVQYARSITNGQGADSVIVTVGVTVGEHVAQGFSAIRKAGTLVVVGLGPKSARELPISSTELVLYHKRIQGSLFGGAKPLSDIPRALDLYRKGILKLDELITTRYPLDDIVQGYDDMHGGRNIRGLVTFS</sequence>
<keyword evidence="3 6" id="KW-0862">Zinc</keyword>